<organism evidence="4 5">
    <name type="scientific">Splendidivirga corallicola</name>
    <dbReference type="NCBI Taxonomy" id="3051826"/>
    <lineage>
        <taxon>Bacteria</taxon>
        <taxon>Pseudomonadati</taxon>
        <taxon>Bacteroidota</taxon>
        <taxon>Cytophagia</taxon>
        <taxon>Cytophagales</taxon>
        <taxon>Splendidivirgaceae</taxon>
        <taxon>Splendidivirga</taxon>
    </lineage>
</organism>
<dbReference type="SUPFAM" id="SSF56281">
    <property type="entry name" value="Metallo-hydrolase/oxidoreductase"/>
    <property type="match status" value="1"/>
</dbReference>
<dbReference type="InterPro" id="IPR036866">
    <property type="entry name" value="RibonucZ/Hydroxyglut_hydro"/>
</dbReference>
<evidence type="ECO:0000256" key="1">
    <source>
        <dbReference type="ARBA" id="ARBA00022801"/>
    </source>
</evidence>
<dbReference type="Pfam" id="PF13483">
    <property type="entry name" value="Lactamase_B_3"/>
    <property type="match status" value="1"/>
</dbReference>
<dbReference type="Gene3D" id="3.60.15.10">
    <property type="entry name" value="Ribonuclease Z/Hydroxyacylglutathione hydrolase-like"/>
    <property type="match status" value="1"/>
</dbReference>
<sequence length="226" mass="24881">MKITFYGHACVEIESNGTKLLFDPFISPNPLASHIDMDALKADYILISHAHQDHIADVEAIYANTNAKIVSNFEIVSWFQNKGLENAHPMNHGGKWQFDFGTVKMVNAVHTSSFPDGSYGGNPAGFVVKLADSTFYFAGDTALHQDMKQIGEEFAIDVAILPIGDNFTMGIDDAVKCADYVGTDKIFGVHYDTFPYIEIDQSNAKKVAEKGNKELLLVEIGETLNI</sequence>
<dbReference type="Proteomes" id="UP001172082">
    <property type="component" value="Unassembled WGS sequence"/>
</dbReference>
<evidence type="ECO:0000256" key="2">
    <source>
        <dbReference type="HAMAP-Rule" id="MF_00457"/>
    </source>
</evidence>
<keyword evidence="5" id="KW-1185">Reference proteome</keyword>
<keyword evidence="1 2" id="KW-0378">Hydrolase</keyword>
<evidence type="ECO:0000259" key="3">
    <source>
        <dbReference type="SMART" id="SM00849"/>
    </source>
</evidence>
<dbReference type="PANTHER" id="PTHR43546">
    <property type="entry name" value="UPF0173 METAL-DEPENDENT HYDROLASE MJ1163-RELATED"/>
    <property type="match status" value="1"/>
</dbReference>
<name>A0ABT8KR74_9BACT</name>
<comment type="caution">
    <text evidence="4">The sequence shown here is derived from an EMBL/GenBank/DDBJ whole genome shotgun (WGS) entry which is preliminary data.</text>
</comment>
<evidence type="ECO:0000313" key="4">
    <source>
        <dbReference type="EMBL" id="MDN5203262.1"/>
    </source>
</evidence>
<dbReference type="NCBIfam" id="NF001911">
    <property type="entry name" value="PRK00685.1"/>
    <property type="match status" value="1"/>
</dbReference>
<dbReference type="HAMAP" id="MF_00457">
    <property type="entry name" value="UPF0173"/>
    <property type="match status" value="1"/>
</dbReference>
<proteinExistence type="inferred from homology"/>
<dbReference type="PANTHER" id="PTHR43546:SF3">
    <property type="entry name" value="UPF0173 METAL-DEPENDENT HYDROLASE MJ1163"/>
    <property type="match status" value="1"/>
</dbReference>
<reference evidence="4" key="1">
    <citation type="submission" date="2023-06" db="EMBL/GenBank/DDBJ databases">
        <title>Genomic of Parafulvivirga corallium.</title>
        <authorList>
            <person name="Wang G."/>
        </authorList>
    </citation>
    <scope>NUCLEOTIDE SEQUENCE</scope>
    <source>
        <strain evidence="4">BMA10</strain>
    </source>
</reference>
<dbReference type="InterPro" id="IPR050114">
    <property type="entry name" value="UPF0173_UPF0282_UlaG_hydrolase"/>
</dbReference>
<dbReference type="InterPro" id="IPR022877">
    <property type="entry name" value="UPF0173"/>
</dbReference>
<dbReference type="SMART" id="SM00849">
    <property type="entry name" value="Lactamase_B"/>
    <property type="match status" value="1"/>
</dbReference>
<gene>
    <name evidence="4" type="ORF">QQ008_17865</name>
</gene>
<dbReference type="InterPro" id="IPR001279">
    <property type="entry name" value="Metallo-B-lactamas"/>
</dbReference>
<dbReference type="EMBL" id="JAUJEA010000006">
    <property type="protein sequence ID" value="MDN5203262.1"/>
    <property type="molecule type" value="Genomic_DNA"/>
</dbReference>
<feature type="domain" description="Metallo-beta-lactamase" evidence="3">
    <location>
        <begin position="7"/>
        <end position="190"/>
    </location>
</feature>
<accession>A0ABT8KR74</accession>
<dbReference type="GO" id="GO:0016787">
    <property type="term" value="F:hydrolase activity"/>
    <property type="evidence" value="ECO:0007669"/>
    <property type="project" value="UniProtKB-KW"/>
</dbReference>
<comment type="similarity">
    <text evidence="2">Belongs to the UPF0173 family.</text>
</comment>
<protein>
    <recommendedName>
        <fullName evidence="2">UPF0173 metal-dependent hydrolase QQ008_17865</fullName>
    </recommendedName>
</protein>
<evidence type="ECO:0000313" key="5">
    <source>
        <dbReference type="Proteomes" id="UP001172082"/>
    </source>
</evidence>
<dbReference type="RefSeq" id="WP_346753285.1">
    <property type="nucleotide sequence ID" value="NZ_JAUJEA010000006.1"/>
</dbReference>